<keyword evidence="12" id="KW-1185">Reference proteome</keyword>
<evidence type="ECO:0000256" key="3">
    <source>
        <dbReference type="ARBA" id="ARBA00022676"/>
    </source>
</evidence>
<name>A0A2S7ITB8_9BACT</name>
<gene>
    <name evidence="11" type="ORF">C5O19_02265</name>
</gene>
<sequence length="314" mass="35804">MYLSVIVPCFNEEEVIVETYRRLTQVVQSQGWRYELVFINDGSRDKTLTLLKQLAVQDPRVRVLSFSRNFGHQPAVSAGIRYCSGNIAIIIDADLQDPPELFPAMVDLYQKEQANVVYAVRKERKGESFFKLWSARTFYRLINSLSEVPLPLDTGDFRLIDAKVIREFKKLQERNKYIRGLISWMGFKQVPIEYSRDERFAGATKYPLSKMLKFAQTGLLYFSKKPLTVALSLGFISILVGLGLAIWVFASSVLRPESLVPGWASTVIMVIFFGGIQLLTIGVLGEYIGSIFDELKKRPEFIVSESINFDENVQ</sequence>
<dbReference type="GO" id="GO:0016757">
    <property type="term" value="F:glycosyltransferase activity"/>
    <property type="evidence" value="ECO:0007669"/>
    <property type="project" value="UniProtKB-KW"/>
</dbReference>
<evidence type="ECO:0000256" key="5">
    <source>
        <dbReference type="ARBA" id="ARBA00022692"/>
    </source>
</evidence>
<evidence type="ECO:0000256" key="2">
    <source>
        <dbReference type="ARBA" id="ARBA00022475"/>
    </source>
</evidence>
<dbReference type="InterPro" id="IPR029044">
    <property type="entry name" value="Nucleotide-diphossugar_trans"/>
</dbReference>
<keyword evidence="5 9" id="KW-0812">Transmembrane</keyword>
<evidence type="ECO:0000259" key="10">
    <source>
        <dbReference type="Pfam" id="PF00535"/>
    </source>
</evidence>
<evidence type="ECO:0000256" key="4">
    <source>
        <dbReference type="ARBA" id="ARBA00022679"/>
    </source>
</evidence>
<feature type="transmembrane region" description="Helical" evidence="9">
    <location>
        <begin position="262"/>
        <end position="288"/>
    </location>
</feature>
<keyword evidence="3" id="KW-0328">Glycosyltransferase</keyword>
<evidence type="ECO:0000256" key="8">
    <source>
        <dbReference type="ARBA" id="ARBA00038152"/>
    </source>
</evidence>
<evidence type="ECO:0000256" key="6">
    <source>
        <dbReference type="ARBA" id="ARBA00022989"/>
    </source>
</evidence>
<dbReference type="InterPro" id="IPR001173">
    <property type="entry name" value="Glyco_trans_2-like"/>
</dbReference>
<dbReference type="PANTHER" id="PTHR48090:SF1">
    <property type="entry name" value="PROPHAGE BACTOPRENOL GLUCOSYL TRANSFERASE HOMOLOG"/>
    <property type="match status" value="1"/>
</dbReference>
<dbReference type="Pfam" id="PF00535">
    <property type="entry name" value="Glycos_transf_2"/>
    <property type="match status" value="1"/>
</dbReference>
<feature type="domain" description="Glycosyltransferase 2-like" evidence="10">
    <location>
        <begin position="4"/>
        <end position="167"/>
    </location>
</feature>
<evidence type="ECO:0000313" key="12">
    <source>
        <dbReference type="Proteomes" id="UP000239590"/>
    </source>
</evidence>
<keyword evidence="4 11" id="KW-0808">Transferase</keyword>
<accession>A0A2S7ITB8</accession>
<keyword evidence="6 9" id="KW-1133">Transmembrane helix</keyword>
<comment type="subcellular location">
    <subcellularLocation>
        <location evidence="1">Cell membrane</location>
        <topology evidence="1">Multi-pass membrane protein</topology>
    </subcellularLocation>
</comment>
<dbReference type="FunFam" id="3.90.550.10:FF:000079">
    <property type="entry name" value="Probable glycosyl transferase"/>
    <property type="match status" value="1"/>
</dbReference>
<evidence type="ECO:0000256" key="7">
    <source>
        <dbReference type="ARBA" id="ARBA00023136"/>
    </source>
</evidence>
<dbReference type="CDD" id="cd04187">
    <property type="entry name" value="DPM1_like_bac"/>
    <property type="match status" value="1"/>
</dbReference>
<comment type="similarity">
    <text evidence="8">Belongs to the glycosyltransferase 2 family. GtrB subfamily.</text>
</comment>
<comment type="caution">
    <text evidence="11">The sequence shown here is derived from an EMBL/GenBank/DDBJ whole genome shotgun (WGS) entry which is preliminary data.</text>
</comment>
<dbReference type="GO" id="GO:0005886">
    <property type="term" value="C:plasma membrane"/>
    <property type="evidence" value="ECO:0007669"/>
    <property type="project" value="UniProtKB-SubCell"/>
</dbReference>
<dbReference type="EMBL" id="PTRA01000001">
    <property type="protein sequence ID" value="PQA60963.1"/>
    <property type="molecule type" value="Genomic_DNA"/>
</dbReference>
<evidence type="ECO:0000256" key="1">
    <source>
        <dbReference type="ARBA" id="ARBA00004651"/>
    </source>
</evidence>
<dbReference type="InterPro" id="IPR050256">
    <property type="entry name" value="Glycosyltransferase_2"/>
</dbReference>
<keyword evidence="7 9" id="KW-0472">Membrane</keyword>
<dbReference type="Proteomes" id="UP000239590">
    <property type="component" value="Unassembled WGS sequence"/>
</dbReference>
<proteinExistence type="inferred from homology"/>
<keyword evidence="2" id="KW-1003">Cell membrane</keyword>
<feature type="transmembrane region" description="Helical" evidence="9">
    <location>
        <begin position="229"/>
        <end position="250"/>
    </location>
</feature>
<dbReference type="SUPFAM" id="SSF53448">
    <property type="entry name" value="Nucleotide-diphospho-sugar transferases"/>
    <property type="match status" value="1"/>
</dbReference>
<dbReference type="PANTHER" id="PTHR48090">
    <property type="entry name" value="UNDECAPRENYL-PHOSPHATE 4-DEOXY-4-FORMAMIDO-L-ARABINOSE TRANSFERASE-RELATED"/>
    <property type="match status" value="1"/>
</dbReference>
<dbReference type="OrthoDB" id="9807778at2"/>
<reference evidence="12" key="1">
    <citation type="submission" date="2018-02" db="EMBL/GenBank/DDBJ databases">
        <title>Genome sequencing of Solimonas sp. HR-BB.</title>
        <authorList>
            <person name="Lee Y."/>
            <person name="Jeon C.O."/>
        </authorList>
    </citation>
    <scope>NUCLEOTIDE SEQUENCE [LARGE SCALE GENOMIC DNA]</scope>
    <source>
        <strain evidence="12">HR-U</strain>
    </source>
</reference>
<dbReference type="Gene3D" id="3.90.550.10">
    <property type="entry name" value="Spore Coat Polysaccharide Biosynthesis Protein SpsA, Chain A"/>
    <property type="match status" value="1"/>
</dbReference>
<evidence type="ECO:0000313" key="11">
    <source>
        <dbReference type="EMBL" id="PQA60963.1"/>
    </source>
</evidence>
<evidence type="ECO:0000256" key="9">
    <source>
        <dbReference type="SAM" id="Phobius"/>
    </source>
</evidence>
<protein>
    <submittedName>
        <fullName evidence="11">Glycosyltransferase</fullName>
    </submittedName>
</protein>
<dbReference type="AlphaFoldDB" id="A0A2S7ITB8"/>
<organism evidence="11 12">
    <name type="scientific">Siphonobacter curvatus</name>
    <dbReference type="NCBI Taxonomy" id="2094562"/>
    <lineage>
        <taxon>Bacteria</taxon>
        <taxon>Pseudomonadati</taxon>
        <taxon>Bacteroidota</taxon>
        <taxon>Cytophagia</taxon>
        <taxon>Cytophagales</taxon>
        <taxon>Cytophagaceae</taxon>
        <taxon>Siphonobacter</taxon>
    </lineage>
</organism>